<keyword evidence="1" id="KW-0812">Transmembrane</keyword>
<dbReference type="Proteomes" id="UP000681356">
    <property type="component" value="Unassembled WGS sequence"/>
</dbReference>
<keyword evidence="3" id="KW-1185">Reference proteome</keyword>
<protein>
    <submittedName>
        <fullName evidence="2">Pullulanase</fullName>
    </submittedName>
</protein>
<organism evidence="2 3">
    <name type="scientific">Thetidibacter halocola</name>
    <dbReference type="NCBI Taxonomy" id="2827239"/>
    <lineage>
        <taxon>Bacteria</taxon>
        <taxon>Pseudomonadati</taxon>
        <taxon>Pseudomonadota</taxon>
        <taxon>Alphaproteobacteria</taxon>
        <taxon>Rhodobacterales</taxon>
        <taxon>Roseobacteraceae</taxon>
        <taxon>Thetidibacter</taxon>
    </lineage>
</organism>
<gene>
    <name evidence="2" type="ORF">KB874_05745</name>
</gene>
<keyword evidence="1" id="KW-0472">Membrane</keyword>
<feature type="transmembrane region" description="Helical" evidence="1">
    <location>
        <begin position="21"/>
        <end position="41"/>
    </location>
</feature>
<dbReference type="RefSeq" id="WP_212535598.1">
    <property type="nucleotide sequence ID" value="NZ_JAGTUU010000002.1"/>
</dbReference>
<keyword evidence="1" id="KW-1133">Transmembrane helix</keyword>
<dbReference type="InterPro" id="IPR017495">
    <property type="entry name" value="PuhC"/>
</dbReference>
<sequence>MEQTKPRIYVASDRDVVPRRMVRAMFGLVMLCLILVSAHVWTGQPVNSAPPESPVKAERVIHLTGAMSGAATVRAEDGTLIVELSPEEGGFLSGIWRVLQRERTKARVALDGPVIVRAFENGRMAITDPSTGWSADLMGFGQDNAAAFAKLLLD</sequence>
<dbReference type="AlphaFoldDB" id="A0A8J8B6S1"/>
<dbReference type="EMBL" id="JAGTUU010000002">
    <property type="protein sequence ID" value="MBS0123632.1"/>
    <property type="molecule type" value="Genomic_DNA"/>
</dbReference>
<dbReference type="NCBIfam" id="TIGR03054">
    <property type="entry name" value="photo_alph_chp1"/>
    <property type="match status" value="1"/>
</dbReference>
<name>A0A8J8B6S1_9RHOB</name>
<accession>A0A8J8B6S1</accession>
<evidence type="ECO:0000256" key="1">
    <source>
        <dbReference type="SAM" id="Phobius"/>
    </source>
</evidence>
<reference evidence="2" key="1">
    <citation type="submission" date="2021-04" db="EMBL/GenBank/DDBJ databases">
        <authorList>
            <person name="Yoon J."/>
        </authorList>
    </citation>
    <scope>NUCLEOTIDE SEQUENCE</scope>
    <source>
        <strain evidence="2">KMU-90</strain>
    </source>
</reference>
<comment type="caution">
    <text evidence="2">The sequence shown here is derived from an EMBL/GenBank/DDBJ whole genome shotgun (WGS) entry which is preliminary data.</text>
</comment>
<proteinExistence type="predicted"/>
<evidence type="ECO:0000313" key="3">
    <source>
        <dbReference type="Proteomes" id="UP000681356"/>
    </source>
</evidence>
<evidence type="ECO:0000313" key="2">
    <source>
        <dbReference type="EMBL" id="MBS0123632.1"/>
    </source>
</evidence>